<accession>A0A7S0YI02</accession>
<dbReference type="EC" id="2.7.7.6" evidence="16"/>
<feature type="domain" description="RNA polymerase N-terminal" evidence="17">
    <location>
        <begin position="219"/>
        <end position="525"/>
    </location>
</feature>
<dbReference type="SUPFAM" id="SSF64484">
    <property type="entry name" value="beta and beta-prime subunits of DNA dependent RNA-polymerase"/>
    <property type="match status" value="1"/>
</dbReference>
<keyword evidence="8" id="KW-0479">Metal-binding</keyword>
<evidence type="ECO:0000256" key="15">
    <source>
        <dbReference type="ARBA" id="ARBA00048552"/>
    </source>
</evidence>
<evidence type="ECO:0000256" key="1">
    <source>
        <dbReference type="ARBA" id="ARBA00004123"/>
    </source>
</evidence>
<dbReference type="InterPro" id="IPR007083">
    <property type="entry name" value="RNA_pol_Rpb1_4"/>
</dbReference>
<keyword evidence="4" id="KW-0597">Phosphoprotein</keyword>
<dbReference type="FunFam" id="1.10.274.100:FF:000001">
    <property type="entry name" value="DNA-directed RNA polymerase subunit"/>
    <property type="match status" value="1"/>
</dbReference>
<dbReference type="InterPro" id="IPR006592">
    <property type="entry name" value="RNA_pol_N"/>
</dbReference>
<dbReference type="CDD" id="cd02733">
    <property type="entry name" value="RNAP_II_RPB1_N"/>
    <property type="match status" value="1"/>
</dbReference>
<dbReference type="GO" id="GO:0003677">
    <property type="term" value="F:DNA binding"/>
    <property type="evidence" value="ECO:0007669"/>
    <property type="project" value="UniProtKB-KW"/>
</dbReference>
<gene>
    <name evidence="18" type="ORF">PPAR00522_LOCUS7876</name>
</gene>
<dbReference type="PANTHER" id="PTHR19376:SF37">
    <property type="entry name" value="DNA-DIRECTED RNA POLYMERASE II SUBUNIT RPB1"/>
    <property type="match status" value="1"/>
</dbReference>
<dbReference type="CDD" id="cd02584">
    <property type="entry name" value="RNAP_II_Rpb1_C"/>
    <property type="match status" value="1"/>
</dbReference>
<dbReference type="Gene3D" id="2.40.40.20">
    <property type="match status" value="1"/>
</dbReference>
<dbReference type="Pfam" id="PF04992">
    <property type="entry name" value="RNA_pol_Rpb1_6"/>
    <property type="match status" value="1"/>
</dbReference>
<evidence type="ECO:0000256" key="7">
    <source>
        <dbReference type="ARBA" id="ARBA00022695"/>
    </source>
</evidence>
<dbReference type="NCBIfam" id="NF006336">
    <property type="entry name" value="PRK08566.1"/>
    <property type="match status" value="1"/>
</dbReference>
<dbReference type="InterPro" id="IPR000722">
    <property type="entry name" value="RNA_pol_asu"/>
</dbReference>
<dbReference type="InterPro" id="IPR007080">
    <property type="entry name" value="RNA_pol_Rpb1_1"/>
</dbReference>
<dbReference type="InterPro" id="IPR044893">
    <property type="entry name" value="RNA_pol_Rpb1_clamp_domain"/>
</dbReference>
<keyword evidence="3 16" id="KW-0240">DNA-directed RNA polymerase</keyword>
<dbReference type="Gene3D" id="6.10.250.2940">
    <property type="match status" value="1"/>
</dbReference>
<dbReference type="Gene3D" id="6.20.50.80">
    <property type="match status" value="1"/>
</dbReference>
<evidence type="ECO:0000256" key="2">
    <source>
        <dbReference type="ARBA" id="ARBA00007207"/>
    </source>
</evidence>
<keyword evidence="10" id="KW-0862">Zinc</keyword>
<dbReference type="GO" id="GO:0005665">
    <property type="term" value="C:RNA polymerase II, core complex"/>
    <property type="evidence" value="ECO:0007669"/>
    <property type="project" value="TreeGrafter"/>
</dbReference>
<keyword evidence="11" id="KW-0460">Magnesium</keyword>
<dbReference type="GO" id="GO:0046872">
    <property type="term" value="F:metal ion binding"/>
    <property type="evidence" value="ECO:0007669"/>
    <property type="project" value="UniProtKB-KW"/>
</dbReference>
<evidence type="ECO:0000256" key="9">
    <source>
        <dbReference type="ARBA" id="ARBA00022737"/>
    </source>
</evidence>
<evidence type="ECO:0000256" key="12">
    <source>
        <dbReference type="ARBA" id="ARBA00023125"/>
    </source>
</evidence>
<dbReference type="Pfam" id="PF00623">
    <property type="entry name" value="RNA_pol_Rpb1_2"/>
    <property type="match status" value="1"/>
</dbReference>
<keyword evidence="7 16" id="KW-0548">Nucleotidyltransferase</keyword>
<evidence type="ECO:0000256" key="16">
    <source>
        <dbReference type="RuleBase" id="RU004279"/>
    </source>
</evidence>
<dbReference type="InterPro" id="IPR045867">
    <property type="entry name" value="DNA-dir_RpoC_beta_prime"/>
</dbReference>
<keyword evidence="6 16" id="KW-0808">Transferase</keyword>
<dbReference type="Gene3D" id="3.30.1490.180">
    <property type="entry name" value="RNA polymerase ii"/>
    <property type="match status" value="1"/>
</dbReference>
<comment type="catalytic activity">
    <reaction evidence="15 16">
        <text>RNA(n) + a ribonucleoside 5'-triphosphate = RNA(n+1) + diphosphate</text>
        <dbReference type="Rhea" id="RHEA:21248"/>
        <dbReference type="Rhea" id="RHEA-COMP:14527"/>
        <dbReference type="Rhea" id="RHEA-COMP:17342"/>
        <dbReference type="ChEBI" id="CHEBI:33019"/>
        <dbReference type="ChEBI" id="CHEBI:61557"/>
        <dbReference type="ChEBI" id="CHEBI:140395"/>
        <dbReference type="EC" id="2.7.7.6"/>
    </reaction>
</comment>
<dbReference type="InterPro" id="IPR038593">
    <property type="entry name" value="RNA_pol_Rpb1_7_sf"/>
</dbReference>
<dbReference type="Pfam" id="PF04998">
    <property type="entry name" value="RNA_pol_Rpb1_5"/>
    <property type="match status" value="1"/>
</dbReference>
<evidence type="ECO:0000256" key="5">
    <source>
        <dbReference type="ARBA" id="ARBA00022640"/>
    </source>
</evidence>
<dbReference type="InterPro" id="IPR007066">
    <property type="entry name" value="RNA_pol_Rpb1_3"/>
</dbReference>
<comment type="similarity">
    <text evidence="2">Belongs to the RNA polymerase beta' chain family. RpoC1 subfamily.</text>
</comment>
<dbReference type="InterPro" id="IPR007081">
    <property type="entry name" value="RNA_pol_Rpb1_5"/>
</dbReference>
<proteinExistence type="inferred from homology"/>
<dbReference type="SMART" id="SM00663">
    <property type="entry name" value="RPOLA_N"/>
    <property type="match status" value="1"/>
</dbReference>
<dbReference type="InterPro" id="IPR007075">
    <property type="entry name" value="RNA_pol_Rpb1_6"/>
</dbReference>
<evidence type="ECO:0000256" key="4">
    <source>
        <dbReference type="ARBA" id="ARBA00022553"/>
    </source>
</evidence>
<evidence type="ECO:0000256" key="14">
    <source>
        <dbReference type="ARBA" id="ARBA00023242"/>
    </source>
</evidence>
<evidence type="ECO:0000256" key="8">
    <source>
        <dbReference type="ARBA" id="ARBA00022723"/>
    </source>
</evidence>
<evidence type="ECO:0000313" key="18">
    <source>
        <dbReference type="EMBL" id="CAD8771473.1"/>
    </source>
</evidence>
<protein>
    <recommendedName>
        <fullName evidence="16">DNA-directed RNA polymerase subunit</fullName>
        <ecNumber evidence="16">2.7.7.6</ecNumber>
    </recommendedName>
</protein>
<dbReference type="Gene3D" id="1.10.150.390">
    <property type="match status" value="1"/>
</dbReference>
<dbReference type="InterPro" id="IPR042102">
    <property type="entry name" value="RNA_pol_Rpb1_3_sf"/>
</dbReference>
<keyword evidence="9" id="KW-0677">Repeat</keyword>
<keyword evidence="5" id="KW-0934">Plastid</keyword>
<evidence type="ECO:0000256" key="10">
    <source>
        <dbReference type="ARBA" id="ARBA00022833"/>
    </source>
</evidence>
<comment type="function">
    <text evidence="16">DNA-dependent RNA polymerase catalyzes the transcription of DNA into RNA using the four ribonucleoside triphosphates as substrates.</text>
</comment>
<dbReference type="FunFam" id="1.10.150.390:FF:000001">
    <property type="entry name" value="DNA-directed RNA polymerase subunit"/>
    <property type="match status" value="1"/>
</dbReference>
<dbReference type="Gene3D" id="1.10.132.30">
    <property type="match status" value="1"/>
</dbReference>
<dbReference type="FunFam" id="4.10.860.120:FF:000003">
    <property type="entry name" value="DNA-directed RNA polymerase subunit"/>
    <property type="match status" value="1"/>
</dbReference>
<dbReference type="Pfam" id="PF04997">
    <property type="entry name" value="RNA_pol_Rpb1_1"/>
    <property type="match status" value="1"/>
</dbReference>
<evidence type="ECO:0000256" key="11">
    <source>
        <dbReference type="ARBA" id="ARBA00022842"/>
    </source>
</evidence>
<dbReference type="GO" id="GO:0006351">
    <property type="term" value="P:DNA-templated transcription"/>
    <property type="evidence" value="ECO:0007669"/>
    <property type="project" value="InterPro"/>
</dbReference>
<dbReference type="Pfam" id="PF04990">
    <property type="entry name" value="RNA_pol_Rpb1_7"/>
    <property type="match status" value="1"/>
</dbReference>
<keyword evidence="13 16" id="KW-0804">Transcription</keyword>
<evidence type="ECO:0000256" key="13">
    <source>
        <dbReference type="ARBA" id="ARBA00023163"/>
    </source>
</evidence>
<dbReference type="InterPro" id="IPR038120">
    <property type="entry name" value="Rpb1_funnel_sf"/>
</dbReference>
<dbReference type="Pfam" id="PF04983">
    <property type="entry name" value="RNA_pol_Rpb1_3"/>
    <property type="match status" value="1"/>
</dbReference>
<reference evidence="18" key="1">
    <citation type="submission" date="2021-01" db="EMBL/GenBank/DDBJ databases">
        <authorList>
            <person name="Corre E."/>
            <person name="Pelletier E."/>
            <person name="Niang G."/>
            <person name="Scheremetjew M."/>
            <person name="Finn R."/>
            <person name="Kale V."/>
            <person name="Holt S."/>
            <person name="Cochrane G."/>
            <person name="Meng A."/>
            <person name="Brown T."/>
            <person name="Cohen L."/>
        </authorList>
    </citation>
    <scope>NUCLEOTIDE SEQUENCE</scope>
    <source>
        <strain evidence="18">SAG 63-3</strain>
    </source>
</reference>
<dbReference type="Gene3D" id="1.10.274.100">
    <property type="entry name" value="RNA polymerase Rpb1, domain 3"/>
    <property type="match status" value="1"/>
</dbReference>
<dbReference type="GO" id="GO:0003899">
    <property type="term" value="F:DNA-directed RNA polymerase activity"/>
    <property type="evidence" value="ECO:0007669"/>
    <property type="project" value="UniProtKB-EC"/>
</dbReference>
<sequence>MAHVDKFPYSTAPLKRVKAIQFSVWDPQEILKYSVVEVTESETYEKGRPKPCGLSDARLGTMDRDGICTTDYCNNIDSPGYFGHIALAKPVYHIGFLKTVIRVLRCVSYHSSRILLEKDDVAYRSGIRIRDPEKRLQHFLKFCSNKTEDIQTKGPQPKYRLDGVRIMMDFSTSKNKMEDMDNMDQKQELSAQRAMEILKNISEEDCQALGFDVRFSRPHWMIIQNLPVPPPPVRPSVMMDSSSRCEDDLTYKLAEIVRTNKSIKRSLEDGAPPHLINEALQLLQWHVTTYIDNTIPGVDKSTQKSGRAIKSISERLKSKTGRVRGNLMGKRVDFSARTVITGDPNIGIDELGVPWSIALNLTFPESVTPFNIHHLQNLVTKGPNPPPGETGAKCIIRKDGRRINLAVMGIGMKRTIEYGDIVERHLQNGDLVLFNRQPSLHKMSMMGHRVRILPYSTFRLNLSVTTPYNADFDGDEMNMHVAQSHETRAEMQQLMMVPRNIVSPQANKPVMGIVQDTLLGTRLMTKRDIFITKEVMMNTLMGIEDWDGTMPLPAILAPIPLWTGKQVFSMFIPQVNLRNKSSWHNERNDPLPDFSLDDSQVLIKGGELITGAMCKKTVGNGAGGLVHVIWIEHGPDSCRQFINNTQKTVNYWLLQHGMSIGIADTVADVATMRKIETILEKGKEDVRKIVKQYQNNLLEANPGMTVHESFESQVNEVLNNCRNDAGKEAQNSVNLTNNIIKMVTSGSKGSSVNISQMMGCVGQQNVEGKRIPYGFDQRTLPHFPKGERGPEARGFVENSYLRGLTPQEFFFHAMGGREGLIDTAVKTATTGYIQRRLVKAMEDLVIRYGGTVRNSQYDVVQFLYGEDGMDATRVEGQFFEYLKVKPEKFDQMFRLPLHLDTAPHWMSVEEFDTLRSDALAQRLVKEEYETLCEDLRVLKMETLSHGEDKVNIPLNIKRMIWNAQTRFNCRPHRKGWTKLPALDVIRRVRELCSRLVVVVGADSLSVEAQRNSTLMFYSMLRMHLSAKRVLAEYKLTEEAFTWLLGEIENRFNFALAASGECIGTLAAQSLGEPTTQMTLNTFHLAGVSNKMTQGVPRLTEIINLAKNIKTPGMYVYVTKEFSKDSKSIKIVQSQLEYTCLKNIIQKVEVWYDPIDIAQPENTVVEEDLGTLDNYYSFLGDEDEERKILPSLSTWLLRLELARGMMADRELTMEQVQKAILRELTRGANEQGIETPFVHVIASDTNADNLILRIRYVEDEANRADVLNDETMKMLEAAYIRDIRLHGVAGINKAFIREQTRSYFDELGRYQNVKEWRLETEGTNLREVLAFENVDFRRTTTNNILEVFEVLGIEAGRAALFNEIRSVLQGDGSYINFRHISALVDIMTCKGNLMAITRHGINRNGNGPLTQCSFEETVDILFRAACFAERDNLQGVSDNIMLGNLCPIGTGCFDLTLDEKALEDSFDVNLDQFSLVDGRGGE</sequence>
<dbReference type="EMBL" id="HBFM01012560">
    <property type="protein sequence ID" value="CAD8771473.1"/>
    <property type="molecule type" value="Transcribed_RNA"/>
</dbReference>
<comment type="subcellular location">
    <subcellularLocation>
        <location evidence="1">Nucleus</location>
    </subcellularLocation>
</comment>
<keyword evidence="12" id="KW-0238">DNA-binding</keyword>
<evidence type="ECO:0000259" key="17">
    <source>
        <dbReference type="SMART" id="SM00663"/>
    </source>
</evidence>
<organism evidence="18">
    <name type="scientific">Polytomella parva</name>
    <dbReference type="NCBI Taxonomy" id="51329"/>
    <lineage>
        <taxon>Eukaryota</taxon>
        <taxon>Viridiplantae</taxon>
        <taxon>Chlorophyta</taxon>
        <taxon>core chlorophytes</taxon>
        <taxon>Chlorophyceae</taxon>
        <taxon>CS clade</taxon>
        <taxon>Chlamydomonadales</taxon>
        <taxon>Chlamydomonadaceae</taxon>
        <taxon>Polytomella</taxon>
    </lineage>
</organism>
<dbReference type="InterPro" id="IPR007073">
    <property type="entry name" value="RNA_pol_Rpb1_7"/>
</dbReference>
<evidence type="ECO:0000256" key="6">
    <source>
        <dbReference type="ARBA" id="ARBA00022679"/>
    </source>
</evidence>
<dbReference type="FunFam" id="1.10.132.30:FF:000001">
    <property type="entry name" value="DNA-directed RNA polymerase subunit"/>
    <property type="match status" value="1"/>
</dbReference>
<dbReference type="PANTHER" id="PTHR19376">
    <property type="entry name" value="DNA-DIRECTED RNA POLYMERASE"/>
    <property type="match status" value="1"/>
</dbReference>
<keyword evidence="14" id="KW-0539">Nucleus</keyword>
<dbReference type="Pfam" id="PF05000">
    <property type="entry name" value="RNA_pol_Rpb1_4"/>
    <property type="match status" value="1"/>
</dbReference>
<evidence type="ECO:0000256" key="3">
    <source>
        <dbReference type="ARBA" id="ARBA00022478"/>
    </source>
</evidence>
<dbReference type="Gene3D" id="3.30.1360.140">
    <property type="match status" value="1"/>
</dbReference>
<dbReference type="Gene3D" id="4.10.860.120">
    <property type="entry name" value="RNA polymerase II, clamp domain"/>
    <property type="match status" value="1"/>
</dbReference>
<name>A0A7S0YI02_9CHLO</name>
<dbReference type="FunFam" id="2.40.40.20:FF:000019">
    <property type="entry name" value="DNA-directed RNA polymerase II subunit RPB1"/>
    <property type="match status" value="1"/>
</dbReference>